<proteinExistence type="predicted"/>
<keyword evidence="2" id="KW-0288">FMN</keyword>
<evidence type="ECO:0000256" key="3">
    <source>
        <dbReference type="ARBA" id="ARBA00022991"/>
    </source>
</evidence>
<dbReference type="Proteomes" id="UP000256405">
    <property type="component" value="Unassembled WGS sequence"/>
</dbReference>
<protein>
    <submittedName>
        <fullName evidence="5">PAS domain S-box-containing protein</fullName>
    </submittedName>
</protein>
<comment type="caution">
    <text evidence="5">The sequence shown here is derived from an EMBL/GenBank/DDBJ whole genome shotgun (WGS) entry which is preliminary data.</text>
</comment>
<reference evidence="5 6" key="1">
    <citation type="submission" date="2018-08" db="EMBL/GenBank/DDBJ databases">
        <title>Genomic Encyclopedia of Archaeal and Bacterial Type Strains, Phase II (KMG-II): from individual species to whole genera.</title>
        <authorList>
            <person name="Goeker M."/>
        </authorList>
    </citation>
    <scope>NUCLEOTIDE SEQUENCE [LARGE SCALE GENOMIC DNA]</scope>
    <source>
        <strain evidence="5 6">DSM 15986</strain>
    </source>
</reference>
<keyword evidence="1" id="KW-0285">Flavoprotein</keyword>
<sequence>MSWDISNPIFNVLSKRSADLEVLKDIAVLNNWEVDFVKELSISYQTLVLTDLEQTILWVNDGFQSMTGYAPDYAIGKKPAFLQGPNTSEVIKGRIRETLSSGGRVSETITNYKKNGSAYECQITIIPLIDSNQVITHYLALEREAA</sequence>
<feature type="domain" description="PAS" evidence="4">
    <location>
        <begin position="47"/>
        <end position="102"/>
    </location>
</feature>
<dbReference type="CDD" id="cd00130">
    <property type="entry name" value="PAS"/>
    <property type="match status" value="1"/>
</dbReference>
<evidence type="ECO:0000259" key="4">
    <source>
        <dbReference type="PROSITE" id="PS50112"/>
    </source>
</evidence>
<keyword evidence="6" id="KW-1185">Reference proteome</keyword>
<gene>
    <name evidence="5" type="ORF">C8N25_101129</name>
</gene>
<evidence type="ECO:0000256" key="1">
    <source>
        <dbReference type="ARBA" id="ARBA00022630"/>
    </source>
</evidence>
<dbReference type="PANTHER" id="PTHR47429:SF2">
    <property type="entry name" value="PROTEIN TWIN LOV 1"/>
    <property type="match status" value="1"/>
</dbReference>
<dbReference type="InterPro" id="IPR000014">
    <property type="entry name" value="PAS"/>
</dbReference>
<keyword evidence="3" id="KW-0157">Chromophore</keyword>
<dbReference type="Gene3D" id="3.30.450.20">
    <property type="entry name" value="PAS domain"/>
    <property type="match status" value="1"/>
</dbReference>
<evidence type="ECO:0000256" key="2">
    <source>
        <dbReference type="ARBA" id="ARBA00022643"/>
    </source>
</evidence>
<evidence type="ECO:0000313" key="6">
    <source>
        <dbReference type="Proteomes" id="UP000256405"/>
    </source>
</evidence>
<dbReference type="PANTHER" id="PTHR47429">
    <property type="entry name" value="PROTEIN TWIN LOV 1"/>
    <property type="match status" value="1"/>
</dbReference>
<dbReference type="NCBIfam" id="TIGR00229">
    <property type="entry name" value="sensory_box"/>
    <property type="match status" value="1"/>
</dbReference>
<name>A0A3E0E7R3_9BACT</name>
<dbReference type="InterPro" id="IPR035965">
    <property type="entry name" value="PAS-like_dom_sf"/>
</dbReference>
<dbReference type="Pfam" id="PF13426">
    <property type="entry name" value="PAS_9"/>
    <property type="match status" value="1"/>
</dbReference>
<accession>A0A3E0E7R3</accession>
<dbReference type="PROSITE" id="PS50112">
    <property type="entry name" value="PAS"/>
    <property type="match status" value="1"/>
</dbReference>
<organism evidence="5 6">
    <name type="scientific">Algoriphagus antarcticus</name>
    <dbReference type="NCBI Taxonomy" id="238540"/>
    <lineage>
        <taxon>Bacteria</taxon>
        <taxon>Pseudomonadati</taxon>
        <taxon>Bacteroidota</taxon>
        <taxon>Cytophagia</taxon>
        <taxon>Cytophagales</taxon>
        <taxon>Cyclobacteriaceae</taxon>
        <taxon>Algoriphagus</taxon>
    </lineage>
</organism>
<dbReference type="AlphaFoldDB" id="A0A3E0E7R3"/>
<dbReference type="SUPFAM" id="SSF55785">
    <property type="entry name" value="PYP-like sensor domain (PAS domain)"/>
    <property type="match status" value="1"/>
</dbReference>
<dbReference type="EMBL" id="QUNF01000001">
    <property type="protein sequence ID" value="REG94304.1"/>
    <property type="molecule type" value="Genomic_DNA"/>
</dbReference>
<evidence type="ECO:0000313" key="5">
    <source>
        <dbReference type="EMBL" id="REG94304.1"/>
    </source>
</evidence>